<dbReference type="InterPro" id="IPR037523">
    <property type="entry name" value="VOC_core"/>
</dbReference>
<dbReference type="InterPro" id="IPR029068">
    <property type="entry name" value="Glyas_Bleomycin-R_OHBP_Dase"/>
</dbReference>
<evidence type="ECO:0000313" key="2">
    <source>
        <dbReference type="EMBL" id="SMY06185.1"/>
    </source>
</evidence>
<feature type="domain" description="VOC" evidence="1">
    <location>
        <begin position="6"/>
        <end position="119"/>
    </location>
</feature>
<dbReference type="EMBL" id="FXZK01000001">
    <property type="protein sequence ID" value="SMY06185.1"/>
    <property type="molecule type" value="Genomic_DNA"/>
</dbReference>
<dbReference type="InterPro" id="IPR052164">
    <property type="entry name" value="Anthracycline_SecMetBiosynth"/>
</dbReference>
<reference evidence="2 3" key="1">
    <citation type="submission" date="2017-05" db="EMBL/GenBank/DDBJ databases">
        <authorList>
            <person name="Song R."/>
            <person name="Chenine A.L."/>
            <person name="Ruprecht R.M."/>
        </authorList>
    </citation>
    <scope>NUCLEOTIDE SEQUENCE [LARGE SCALE GENOMIC DNA]</scope>
    <source>
        <strain evidence="2 3">CECT 8899</strain>
    </source>
</reference>
<dbReference type="PANTHER" id="PTHR33993">
    <property type="entry name" value="GLYOXALASE-RELATED"/>
    <property type="match status" value="1"/>
</dbReference>
<dbReference type="Proteomes" id="UP000201613">
    <property type="component" value="Unassembled WGS sequence"/>
</dbReference>
<dbReference type="Gene3D" id="3.10.180.10">
    <property type="entry name" value="2,3-Dihydroxybiphenyl 1,2-Dioxygenase, domain 1"/>
    <property type="match status" value="1"/>
</dbReference>
<dbReference type="InterPro" id="IPR004360">
    <property type="entry name" value="Glyas_Fos-R_dOase_dom"/>
</dbReference>
<dbReference type="RefSeq" id="WP_093990389.1">
    <property type="nucleotide sequence ID" value="NZ_FXZK01000001.1"/>
</dbReference>
<dbReference type="PROSITE" id="PS51819">
    <property type="entry name" value="VOC"/>
    <property type="match status" value="1"/>
</dbReference>
<dbReference type="OrthoDB" id="9793039at2"/>
<protein>
    <submittedName>
        <fullName evidence="2">Glyoxalase-like domain protein</fullName>
    </submittedName>
</protein>
<organism evidence="2 3">
    <name type="scientific">Flavimaricola marinus</name>
    <dbReference type="NCBI Taxonomy" id="1819565"/>
    <lineage>
        <taxon>Bacteria</taxon>
        <taxon>Pseudomonadati</taxon>
        <taxon>Pseudomonadota</taxon>
        <taxon>Alphaproteobacteria</taxon>
        <taxon>Rhodobacterales</taxon>
        <taxon>Paracoccaceae</taxon>
        <taxon>Flavimaricola</taxon>
    </lineage>
</organism>
<keyword evidence="3" id="KW-1185">Reference proteome</keyword>
<dbReference type="Pfam" id="PF00903">
    <property type="entry name" value="Glyoxalase"/>
    <property type="match status" value="1"/>
</dbReference>
<dbReference type="AlphaFoldDB" id="A0A238L9V0"/>
<dbReference type="SUPFAM" id="SSF54593">
    <property type="entry name" value="Glyoxalase/Bleomycin resistance protein/Dihydroxybiphenyl dioxygenase"/>
    <property type="match status" value="1"/>
</dbReference>
<evidence type="ECO:0000259" key="1">
    <source>
        <dbReference type="PROSITE" id="PS51819"/>
    </source>
</evidence>
<accession>A0A238L9V0</accession>
<evidence type="ECO:0000313" key="3">
    <source>
        <dbReference type="Proteomes" id="UP000201613"/>
    </source>
</evidence>
<dbReference type="CDD" id="cd07247">
    <property type="entry name" value="SgaA_N_like"/>
    <property type="match status" value="1"/>
</dbReference>
<gene>
    <name evidence="2" type="ORF">LOM8899_00307</name>
</gene>
<name>A0A238L9V0_9RHOB</name>
<sequence>MTQQPTVVWTEIPVTDLEKSIGFYSALFGWTMQRDDTGPNPMANFSDDMQAVSGHLYPGKPASGEGPTIHLALPGSLEEGIERCAAEGGKVLSPAISIPPGRFAYALDPDGNSIGLFEPAQR</sequence>
<proteinExistence type="predicted"/>